<dbReference type="EMBL" id="JAHESD010000023">
    <property type="protein sequence ID" value="MBT1703973.1"/>
    <property type="molecule type" value="Genomic_DNA"/>
</dbReference>
<evidence type="ECO:0000313" key="2">
    <source>
        <dbReference type="Proteomes" id="UP000772618"/>
    </source>
</evidence>
<dbReference type="Proteomes" id="UP000772618">
    <property type="component" value="Unassembled WGS sequence"/>
</dbReference>
<organism evidence="1 2">
    <name type="scientific">Chryseosolibacter indicus</name>
    <dbReference type="NCBI Taxonomy" id="2782351"/>
    <lineage>
        <taxon>Bacteria</taxon>
        <taxon>Pseudomonadati</taxon>
        <taxon>Bacteroidota</taxon>
        <taxon>Cytophagia</taxon>
        <taxon>Cytophagales</taxon>
        <taxon>Chryseotaleaceae</taxon>
        <taxon>Chryseosolibacter</taxon>
    </lineage>
</organism>
<comment type="caution">
    <text evidence="1">The sequence shown here is derived from an EMBL/GenBank/DDBJ whole genome shotgun (WGS) entry which is preliminary data.</text>
</comment>
<proteinExistence type="predicted"/>
<sequence>MERAQTLISVIDFKRLLKDLREKRPDICIRYRLLGEMWVNHFVSVFYITENGVLLNDDITHRLISIGDLSHIMQFEIDEPFQGYQPYYHYEVHPLLDYKAIPSA</sequence>
<accession>A0ABS5VSG9</accession>
<name>A0ABS5VSG9_9BACT</name>
<reference evidence="1 2" key="1">
    <citation type="submission" date="2021-05" db="EMBL/GenBank/DDBJ databases">
        <title>A Polyphasic approach of four new species of the genus Ohtaekwangia: Ohtaekwangia histidinii sp. nov., Ohtaekwangia cretensis sp. nov., Ohtaekwangia indiensis sp. nov., Ohtaekwangia reichenbachii sp. nov. from diverse environment.</title>
        <authorList>
            <person name="Octaviana S."/>
        </authorList>
    </citation>
    <scope>NUCLEOTIDE SEQUENCE [LARGE SCALE GENOMIC DNA]</scope>
    <source>
        <strain evidence="1 2">PWU20</strain>
    </source>
</reference>
<keyword evidence="2" id="KW-1185">Reference proteome</keyword>
<dbReference type="RefSeq" id="WP_254153934.1">
    <property type="nucleotide sequence ID" value="NZ_JAHESD010000023.1"/>
</dbReference>
<protein>
    <submittedName>
        <fullName evidence="1">Uncharacterized protein</fullName>
    </submittedName>
</protein>
<evidence type="ECO:0000313" key="1">
    <source>
        <dbReference type="EMBL" id="MBT1703973.1"/>
    </source>
</evidence>
<gene>
    <name evidence="1" type="ORF">KK060_11820</name>
</gene>